<evidence type="ECO:0000313" key="2">
    <source>
        <dbReference type="EMBL" id="TYB48061.1"/>
    </source>
</evidence>
<accession>A0A5D0NVI0</accession>
<organism evidence="2 3">
    <name type="scientific">Actinomadura chibensis</name>
    <dbReference type="NCBI Taxonomy" id="392828"/>
    <lineage>
        <taxon>Bacteria</taxon>
        <taxon>Bacillati</taxon>
        <taxon>Actinomycetota</taxon>
        <taxon>Actinomycetes</taxon>
        <taxon>Streptosporangiales</taxon>
        <taxon>Thermomonosporaceae</taxon>
        <taxon>Actinomadura</taxon>
    </lineage>
</organism>
<evidence type="ECO:0000313" key="3">
    <source>
        <dbReference type="Proteomes" id="UP000323380"/>
    </source>
</evidence>
<keyword evidence="3" id="KW-1185">Reference proteome</keyword>
<dbReference type="STRING" id="1220554.GCA_001552135_04960"/>
<dbReference type="PANTHER" id="PTHR38847">
    <property type="match status" value="1"/>
</dbReference>
<dbReference type="AlphaFoldDB" id="A0A5D0NVI0"/>
<dbReference type="Proteomes" id="UP000323380">
    <property type="component" value="Unassembled WGS sequence"/>
</dbReference>
<proteinExistence type="predicted"/>
<gene>
    <name evidence="2" type="ORF">FXF69_02185</name>
</gene>
<reference evidence="2 3" key="1">
    <citation type="submission" date="2019-08" db="EMBL/GenBank/DDBJ databases">
        <title>Actinomadura sp. nov. CYP1-5 isolated from mountain soil.</title>
        <authorList>
            <person name="Songsumanus A."/>
            <person name="Kuncharoen N."/>
            <person name="Kudo T."/>
            <person name="Yuki M."/>
            <person name="Igarashi Y."/>
            <person name="Tanasupawat S."/>
        </authorList>
    </citation>
    <scope>NUCLEOTIDE SEQUENCE [LARGE SCALE GENOMIC DNA]</scope>
    <source>
        <strain evidence="2 3">JCM 14158</strain>
    </source>
</reference>
<name>A0A5D0NVI0_9ACTN</name>
<sequence length="218" mass="23136">MRKGIALSAAAAALVMTAASVTPAAAAASERLLAHGPTGVTIKIVNYNGSGCPKDTAEVAIAPTADSFTITYAKYIAQAGGTATPIDSRKSCQLVLNVHVPHGYSYSVSSTEHRGYASLQPGANGTQVATYYFQGQPETAAIPHSLVGPLKKNWQFNDSVPVSQLVWSPCGEERNFNIKTEVRVDPGTSDPTKVSFVGVDSLDNTIKTIYRYTWKLCP</sequence>
<dbReference type="InterPro" id="IPR025649">
    <property type="entry name" value="DUF4360"/>
</dbReference>
<feature type="chain" id="PRO_5023136234" evidence="1">
    <location>
        <begin position="28"/>
        <end position="218"/>
    </location>
</feature>
<protein>
    <submittedName>
        <fullName evidence="2">DUF4360 domain-containing protein</fullName>
    </submittedName>
</protein>
<dbReference type="Pfam" id="PF14273">
    <property type="entry name" value="DUF4360"/>
    <property type="match status" value="1"/>
</dbReference>
<keyword evidence="1" id="KW-0732">Signal</keyword>
<dbReference type="EMBL" id="VSFG01000001">
    <property type="protein sequence ID" value="TYB48061.1"/>
    <property type="molecule type" value="Genomic_DNA"/>
</dbReference>
<comment type="caution">
    <text evidence="2">The sequence shown here is derived from an EMBL/GenBank/DDBJ whole genome shotgun (WGS) entry which is preliminary data.</text>
</comment>
<dbReference type="RefSeq" id="WP_067895877.1">
    <property type="nucleotide sequence ID" value="NZ_VSFG01000001.1"/>
</dbReference>
<evidence type="ECO:0000256" key="1">
    <source>
        <dbReference type="SAM" id="SignalP"/>
    </source>
</evidence>
<dbReference type="PANTHER" id="PTHR38847:SF1">
    <property type="entry name" value="PSEUDOURIDINE SYNTHASE RSUA_RLUA-LIKE DOMAIN-CONTAINING PROTEIN"/>
    <property type="match status" value="1"/>
</dbReference>
<feature type="signal peptide" evidence="1">
    <location>
        <begin position="1"/>
        <end position="27"/>
    </location>
</feature>